<organism evidence="2 3">
    <name type="scientific">Candidatus Desulfosporosinus infrequens</name>
    <dbReference type="NCBI Taxonomy" id="2043169"/>
    <lineage>
        <taxon>Bacteria</taxon>
        <taxon>Bacillati</taxon>
        <taxon>Bacillota</taxon>
        <taxon>Clostridia</taxon>
        <taxon>Eubacteriales</taxon>
        <taxon>Desulfitobacteriaceae</taxon>
        <taxon>Desulfosporosinus</taxon>
    </lineage>
</organism>
<reference evidence="3" key="1">
    <citation type="submission" date="2018-02" db="EMBL/GenBank/DDBJ databases">
        <authorList>
            <person name="Hausmann B."/>
        </authorList>
    </citation>
    <scope>NUCLEOTIDE SEQUENCE [LARGE SCALE GENOMIC DNA]</scope>
    <source>
        <strain evidence="3">Peat soil MAG SbF1</strain>
    </source>
</reference>
<dbReference type="GO" id="GO:0035438">
    <property type="term" value="F:cyclic-di-GMP binding"/>
    <property type="evidence" value="ECO:0007669"/>
    <property type="project" value="InterPro"/>
</dbReference>
<sequence length="129" mass="14620">MDCKGRKAKMSDNINTRVKRARLTYSTVIQCSKSISEGEISKYKDPLELQVVNISSEGLCISTTEVFKKGTILEFNIVLEDTLYTTLSATIIWSIKAENAYKYGLHIENITGKFSIHIYKMESRLSTNI</sequence>
<dbReference type="Proteomes" id="UP000238916">
    <property type="component" value="Unassembled WGS sequence"/>
</dbReference>
<evidence type="ECO:0000313" key="3">
    <source>
        <dbReference type="Proteomes" id="UP000238916"/>
    </source>
</evidence>
<gene>
    <name evidence="2" type="ORF">SBF1_1200003</name>
</gene>
<evidence type="ECO:0000313" key="2">
    <source>
        <dbReference type="EMBL" id="SPF33139.1"/>
    </source>
</evidence>
<protein>
    <submittedName>
        <fullName evidence="2">PilZ domain-containing protein</fullName>
    </submittedName>
</protein>
<proteinExistence type="predicted"/>
<feature type="domain" description="PilZ" evidence="1">
    <location>
        <begin position="22"/>
        <end position="112"/>
    </location>
</feature>
<dbReference type="Pfam" id="PF07238">
    <property type="entry name" value="PilZ"/>
    <property type="match status" value="1"/>
</dbReference>
<dbReference type="OrthoDB" id="1798767at2"/>
<dbReference type="AlphaFoldDB" id="A0A2U3K0L6"/>
<accession>A0A2U3K0L6</accession>
<name>A0A2U3K0L6_9FIRM</name>
<dbReference type="EMBL" id="OMOF01000025">
    <property type="protein sequence ID" value="SPF33139.1"/>
    <property type="molecule type" value="Genomic_DNA"/>
</dbReference>
<evidence type="ECO:0000259" key="1">
    <source>
        <dbReference type="Pfam" id="PF07238"/>
    </source>
</evidence>
<dbReference type="InterPro" id="IPR009875">
    <property type="entry name" value="PilZ_domain"/>
</dbReference>